<evidence type="ECO:0000256" key="2">
    <source>
        <dbReference type="ARBA" id="ARBA00023315"/>
    </source>
</evidence>
<gene>
    <name evidence="4" type="ORF">GCM10010911_51890</name>
</gene>
<dbReference type="Proteomes" id="UP000612456">
    <property type="component" value="Unassembled WGS sequence"/>
</dbReference>
<dbReference type="Gene3D" id="3.40.630.30">
    <property type="match status" value="1"/>
</dbReference>
<keyword evidence="5" id="KW-1185">Reference proteome</keyword>
<dbReference type="InterPro" id="IPR016181">
    <property type="entry name" value="Acyl_CoA_acyltransferase"/>
</dbReference>
<evidence type="ECO:0000313" key="4">
    <source>
        <dbReference type="EMBL" id="GGD87081.1"/>
    </source>
</evidence>
<reference evidence="4" key="2">
    <citation type="submission" date="2020-09" db="EMBL/GenBank/DDBJ databases">
        <authorList>
            <person name="Sun Q."/>
            <person name="Zhou Y."/>
        </authorList>
    </citation>
    <scope>NUCLEOTIDE SEQUENCE</scope>
    <source>
        <strain evidence="4">CGMCC 1.15178</strain>
    </source>
</reference>
<proteinExistence type="predicted"/>
<dbReference type="InterPro" id="IPR050832">
    <property type="entry name" value="Bact_Acetyltransf"/>
</dbReference>
<dbReference type="PANTHER" id="PTHR43877">
    <property type="entry name" value="AMINOALKYLPHOSPHONATE N-ACETYLTRANSFERASE-RELATED-RELATED"/>
    <property type="match status" value="1"/>
</dbReference>
<evidence type="ECO:0000313" key="5">
    <source>
        <dbReference type="Proteomes" id="UP000612456"/>
    </source>
</evidence>
<name>A0A916ZC20_9BACL</name>
<keyword evidence="1" id="KW-0808">Transferase</keyword>
<reference evidence="4" key="1">
    <citation type="journal article" date="2014" name="Int. J. Syst. Evol. Microbiol.">
        <title>Complete genome sequence of Corynebacterium casei LMG S-19264T (=DSM 44701T), isolated from a smear-ripened cheese.</title>
        <authorList>
            <consortium name="US DOE Joint Genome Institute (JGI-PGF)"/>
            <person name="Walter F."/>
            <person name="Albersmeier A."/>
            <person name="Kalinowski J."/>
            <person name="Ruckert C."/>
        </authorList>
    </citation>
    <scope>NUCLEOTIDE SEQUENCE</scope>
    <source>
        <strain evidence="4">CGMCC 1.15178</strain>
    </source>
</reference>
<protein>
    <recommendedName>
        <fullName evidence="3">N-acetyltransferase domain-containing protein</fullName>
    </recommendedName>
</protein>
<dbReference type="SUPFAM" id="SSF55729">
    <property type="entry name" value="Acyl-CoA N-acyltransferases (Nat)"/>
    <property type="match status" value="1"/>
</dbReference>
<evidence type="ECO:0000259" key="3">
    <source>
        <dbReference type="PROSITE" id="PS51186"/>
    </source>
</evidence>
<sequence>MKITVCVASDLNEYDLTALLHQSMAEGYRHISRLVNDYADDSNRFDRLGEALFVAIRSGSVIAVGGLNMEVEGDIRTGRVRRVYVARDCRRLGAGRLLMEAIIDFARLNTRILTLRTSNPAADLFYRSLGFEPESTGERITHRLLL</sequence>
<comment type="caution">
    <text evidence="4">The sequence shown here is derived from an EMBL/GenBank/DDBJ whole genome shotgun (WGS) entry which is preliminary data.</text>
</comment>
<dbReference type="RefSeq" id="WP_188996539.1">
    <property type="nucleotide sequence ID" value="NZ_BMHP01000004.1"/>
</dbReference>
<keyword evidence="2" id="KW-0012">Acyltransferase</keyword>
<organism evidence="4 5">
    <name type="scientific">Paenibacillus nasutitermitis</name>
    <dbReference type="NCBI Taxonomy" id="1652958"/>
    <lineage>
        <taxon>Bacteria</taxon>
        <taxon>Bacillati</taxon>
        <taxon>Bacillota</taxon>
        <taxon>Bacilli</taxon>
        <taxon>Bacillales</taxon>
        <taxon>Paenibacillaceae</taxon>
        <taxon>Paenibacillus</taxon>
    </lineage>
</organism>
<accession>A0A916ZC20</accession>
<dbReference type="CDD" id="cd04301">
    <property type="entry name" value="NAT_SF"/>
    <property type="match status" value="1"/>
</dbReference>
<evidence type="ECO:0000256" key="1">
    <source>
        <dbReference type="ARBA" id="ARBA00022679"/>
    </source>
</evidence>
<dbReference type="PROSITE" id="PS51186">
    <property type="entry name" value="GNAT"/>
    <property type="match status" value="1"/>
</dbReference>
<dbReference type="InterPro" id="IPR000182">
    <property type="entry name" value="GNAT_dom"/>
</dbReference>
<dbReference type="GO" id="GO:0016747">
    <property type="term" value="F:acyltransferase activity, transferring groups other than amino-acyl groups"/>
    <property type="evidence" value="ECO:0007669"/>
    <property type="project" value="InterPro"/>
</dbReference>
<dbReference type="Pfam" id="PF00583">
    <property type="entry name" value="Acetyltransf_1"/>
    <property type="match status" value="1"/>
</dbReference>
<feature type="domain" description="N-acetyltransferase" evidence="3">
    <location>
        <begin position="3"/>
        <end position="146"/>
    </location>
</feature>
<dbReference type="EMBL" id="BMHP01000004">
    <property type="protein sequence ID" value="GGD87081.1"/>
    <property type="molecule type" value="Genomic_DNA"/>
</dbReference>
<dbReference type="AlphaFoldDB" id="A0A916ZC20"/>